<feature type="transmembrane region" description="Helical" evidence="14">
    <location>
        <begin position="364"/>
        <end position="384"/>
    </location>
</feature>
<evidence type="ECO:0000256" key="2">
    <source>
        <dbReference type="ARBA" id="ARBA00006434"/>
    </source>
</evidence>
<feature type="transmembrane region" description="Helical" evidence="14">
    <location>
        <begin position="46"/>
        <end position="70"/>
    </location>
</feature>
<dbReference type="InterPro" id="IPR050277">
    <property type="entry name" value="Sodium:Solute_Symporter"/>
</dbReference>
<keyword evidence="4" id="KW-1003">Cell membrane</keyword>
<feature type="transmembrane region" description="Helical" evidence="14">
    <location>
        <begin position="150"/>
        <end position="173"/>
    </location>
</feature>
<accession>A0A151AV19</accession>
<feature type="transmembrane region" description="Helical" evidence="14">
    <location>
        <begin position="231"/>
        <end position="256"/>
    </location>
</feature>
<keyword evidence="7 14" id="KW-1133">Transmembrane helix</keyword>
<dbReference type="PANTHER" id="PTHR48086">
    <property type="entry name" value="SODIUM/PROLINE SYMPORTER-RELATED"/>
    <property type="match status" value="1"/>
</dbReference>
<evidence type="ECO:0000256" key="6">
    <source>
        <dbReference type="ARBA" id="ARBA00022847"/>
    </source>
</evidence>
<evidence type="ECO:0000256" key="12">
    <source>
        <dbReference type="ARBA" id="ARBA00033708"/>
    </source>
</evidence>
<evidence type="ECO:0000256" key="4">
    <source>
        <dbReference type="ARBA" id="ARBA00022475"/>
    </source>
</evidence>
<dbReference type="GO" id="GO:0005886">
    <property type="term" value="C:plasma membrane"/>
    <property type="evidence" value="ECO:0007669"/>
    <property type="project" value="UniProtKB-SubCell"/>
</dbReference>
<dbReference type="RefSeq" id="WP_062284899.1">
    <property type="nucleotide sequence ID" value="NZ_LTBC01000010.1"/>
</dbReference>
<dbReference type="Pfam" id="PF00474">
    <property type="entry name" value="SSF"/>
    <property type="match status" value="1"/>
</dbReference>
<evidence type="ECO:0000256" key="5">
    <source>
        <dbReference type="ARBA" id="ARBA00022692"/>
    </source>
</evidence>
<feature type="transmembrane region" description="Helical" evidence="14">
    <location>
        <begin position="180"/>
        <end position="202"/>
    </location>
</feature>
<keyword evidence="10 14" id="KW-0472">Membrane</keyword>
<comment type="caution">
    <text evidence="15">The sequence shown here is derived from an EMBL/GenBank/DDBJ whole genome shotgun (WGS) entry which is preliminary data.</text>
</comment>
<feature type="transmembrane region" description="Helical" evidence="14">
    <location>
        <begin position="315"/>
        <end position="343"/>
    </location>
</feature>
<evidence type="ECO:0000256" key="13">
    <source>
        <dbReference type="RuleBase" id="RU362091"/>
    </source>
</evidence>
<evidence type="ECO:0000256" key="10">
    <source>
        <dbReference type="ARBA" id="ARBA00023136"/>
    </source>
</evidence>
<proteinExistence type="inferred from homology"/>
<feature type="transmembrane region" description="Helical" evidence="14">
    <location>
        <begin position="120"/>
        <end position="138"/>
    </location>
</feature>
<dbReference type="EMBL" id="LTBC01000010">
    <property type="protein sequence ID" value="KYH31496.1"/>
    <property type="molecule type" value="Genomic_DNA"/>
</dbReference>
<dbReference type="PROSITE" id="PS50283">
    <property type="entry name" value="NA_SOLUT_SYMP_3"/>
    <property type="match status" value="1"/>
</dbReference>
<keyword evidence="16" id="KW-1185">Reference proteome</keyword>
<evidence type="ECO:0000313" key="15">
    <source>
        <dbReference type="EMBL" id="KYH31496.1"/>
    </source>
</evidence>
<keyword evidence="11" id="KW-0739">Sodium transport</keyword>
<feature type="transmembrane region" description="Helical" evidence="14">
    <location>
        <begin position="390"/>
        <end position="414"/>
    </location>
</feature>
<feature type="transmembrane region" description="Helical" evidence="14">
    <location>
        <begin position="277"/>
        <end position="295"/>
    </location>
</feature>
<dbReference type="AlphaFoldDB" id="A0A151AV19"/>
<keyword evidence="5 14" id="KW-0812">Transmembrane</keyword>
<feature type="transmembrane region" description="Helical" evidence="14">
    <location>
        <begin position="421"/>
        <end position="441"/>
    </location>
</feature>
<dbReference type="PANTHER" id="PTHR48086:SF3">
    <property type="entry name" value="SODIUM_PROLINE SYMPORTER"/>
    <property type="match status" value="1"/>
</dbReference>
<feature type="transmembrane region" description="Helical" evidence="14">
    <location>
        <begin position="6"/>
        <end position="26"/>
    </location>
</feature>
<evidence type="ECO:0000256" key="14">
    <source>
        <dbReference type="SAM" id="Phobius"/>
    </source>
</evidence>
<evidence type="ECO:0000256" key="11">
    <source>
        <dbReference type="ARBA" id="ARBA00023201"/>
    </source>
</evidence>
<evidence type="ECO:0000256" key="7">
    <source>
        <dbReference type="ARBA" id="ARBA00022989"/>
    </source>
</evidence>
<organism evidence="15 16">
    <name type="scientific">Moorella mulderi DSM 14980</name>
    <dbReference type="NCBI Taxonomy" id="1122241"/>
    <lineage>
        <taxon>Bacteria</taxon>
        <taxon>Bacillati</taxon>
        <taxon>Bacillota</taxon>
        <taxon>Clostridia</taxon>
        <taxon>Neomoorellales</taxon>
        <taxon>Neomoorellaceae</taxon>
        <taxon>Neomoorella</taxon>
    </lineage>
</organism>
<evidence type="ECO:0000256" key="1">
    <source>
        <dbReference type="ARBA" id="ARBA00004651"/>
    </source>
</evidence>
<protein>
    <submittedName>
        <fullName evidence="15">Sodium/pantothenate symporter</fullName>
    </submittedName>
</protein>
<comment type="catalytic activity">
    <reaction evidence="12">
        <text>L-proline(in) + Na(+)(in) = L-proline(out) + Na(+)(out)</text>
        <dbReference type="Rhea" id="RHEA:28967"/>
        <dbReference type="ChEBI" id="CHEBI:29101"/>
        <dbReference type="ChEBI" id="CHEBI:60039"/>
    </reaction>
</comment>
<name>A0A151AV19_9FIRM</name>
<evidence type="ECO:0000313" key="16">
    <source>
        <dbReference type="Proteomes" id="UP000075670"/>
    </source>
</evidence>
<sequence length="487" mass="52499">MHLKVIELDITLVYLVIIAATGIFFWRRAGRDDEQYYVAGRSIGSFFAGLAFTSDMLSAGVLAAGVGAAYTFGGIGLCQWNLWFGPAAMLLLAYMIAPRLRAEGFTSLPEYFERIGGSRVLRGISAVIVVFTMIGYLVVQTKAIGMVGEYVLGVPYATSTLLFSGCLIVYTVLGGMLSSIWSGVVQAVLMVLVSVTVAIVSIQRAGGFSELVGMVAEKFPWFLTMEGKAGIVYPITFALMTTSIVLASPNIIMRVFATRSATEARRTILWGLIFERLFWLGMIVVYLAIGAYVMPVDNPDMGFILIMDRVFSSPLWIGIGLAAMLAAAMSTMSVQLLAGSSALAHDLYTHLLRKDADLARPSTLAARGRVASSLCGLTALWLALNPPSLIMNMLTLVGAVIAACFLVPLYVCLVWRRVNKYAIGGSMAGGFITVLITHPLINILPVQPDTLPVILGVVVSAVIMVVITLVSSFLRPRAGVMRCNLRY</sequence>
<evidence type="ECO:0000256" key="8">
    <source>
        <dbReference type="ARBA" id="ARBA00023053"/>
    </source>
</evidence>
<dbReference type="InterPro" id="IPR038377">
    <property type="entry name" value="Na/Glc_symporter_sf"/>
</dbReference>
<keyword evidence="3" id="KW-0813">Transport</keyword>
<feature type="transmembrane region" description="Helical" evidence="14">
    <location>
        <begin position="453"/>
        <end position="474"/>
    </location>
</feature>
<evidence type="ECO:0000256" key="3">
    <source>
        <dbReference type="ARBA" id="ARBA00022448"/>
    </source>
</evidence>
<reference evidence="15 16" key="1">
    <citation type="submission" date="2016-02" db="EMBL/GenBank/DDBJ databases">
        <title>Genome sequence of Moorella mulderi DSM 14980.</title>
        <authorList>
            <person name="Poehlein A."/>
            <person name="Daniel R."/>
        </authorList>
    </citation>
    <scope>NUCLEOTIDE SEQUENCE [LARGE SCALE GENOMIC DNA]</scope>
    <source>
        <strain evidence="15 16">DSM 14980</strain>
    </source>
</reference>
<dbReference type="Proteomes" id="UP000075670">
    <property type="component" value="Unassembled WGS sequence"/>
</dbReference>
<dbReference type="OrthoDB" id="9810181at2"/>
<keyword evidence="6" id="KW-0769">Symport</keyword>
<gene>
    <name evidence="15" type="primary">panF</name>
    <name evidence="15" type="ORF">MOMUL_22350</name>
</gene>
<dbReference type="GO" id="GO:0015293">
    <property type="term" value="F:symporter activity"/>
    <property type="evidence" value="ECO:0007669"/>
    <property type="project" value="UniProtKB-KW"/>
</dbReference>
<keyword evidence="9" id="KW-0406">Ion transport</keyword>
<comment type="similarity">
    <text evidence="2 13">Belongs to the sodium:solute symporter (SSF) (TC 2.A.21) family.</text>
</comment>
<evidence type="ECO:0000256" key="9">
    <source>
        <dbReference type="ARBA" id="ARBA00023065"/>
    </source>
</evidence>
<keyword evidence="8" id="KW-0915">Sodium</keyword>
<dbReference type="PATRIC" id="fig|1122241.3.peg.2378"/>
<dbReference type="GO" id="GO:0006814">
    <property type="term" value="P:sodium ion transport"/>
    <property type="evidence" value="ECO:0007669"/>
    <property type="project" value="UniProtKB-KW"/>
</dbReference>
<dbReference type="InterPro" id="IPR001734">
    <property type="entry name" value="Na/solute_symporter"/>
</dbReference>
<dbReference type="Gene3D" id="1.20.1730.10">
    <property type="entry name" value="Sodium/glucose cotransporter"/>
    <property type="match status" value="1"/>
</dbReference>
<comment type="subcellular location">
    <subcellularLocation>
        <location evidence="1">Cell membrane</location>
        <topology evidence="1">Multi-pass membrane protein</topology>
    </subcellularLocation>
</comment>
<feature type="transmembrane region" description="Helical" evidence="14">
    <location>
        <begin position="82"/>
        <end position="100"/>
    </location>
</feature>